<dbReference type="GO" id="GO:0060090">
    <property type="term" value="F:molecular adaptor activity"/>
    <property type="evidence" value="ECO:0007669"/>
    <property type="project" value="TreeGrafter"/>
</dbReference>
<keyword evidence="8" id="KW-1185">Reference proteome</keyword>
<feature type="region of interest" description="Disordered" evidence="5">
    <location>
        <begin position="389"/>
        <end position="417"/>
    </location>
</feature>
<dbReference type="InterPro" id="IPR011989">
    <property type="entry name" value="ARM-like"/>
</dbReference>
<proteinExistence type="inferred from homology"/>
<evidence type="ECO:0000313" key="7">
    <source>
        <dbReference type="EMBL" id="KAF2400136.1"/>
    </source>
</evidence>
<dbReference type="GO" id="GO:0031145">
    <property type="term" value="P:anaphase-promoting complex-dependent catabolic process"/>
    <property type="evidence" value="ECO:0007669"/>
    <property type="project" value="TreeGrafter"/>
</dbReference>
<dbReference type="PANTHER" id="PTHR12827:SF3">
    <property type="entry name" value="ANAPHASE-PROMOTING COMPLEX SUBUNIT 1"/>
    <property type="match status" value="1"/>
</dbReference>
<keyword evidence="2" id="KW-0132">Cell division</keyword>
<sequence>MAALASLGAHVPVGVQHLVAEGILPDDPPPSSYRCQIVTRGEEDEIVSTDWHVVWSRGGVVQKVFSFEHERLRVQHVVLAWLPSEEASNAAHEDAKVIHPASNDSPERVHGPKHFAEGLAPAVVVFLQDQAHIHWLTGEMHFVNVLFDVERVFPAPRGLFIQRKRPSPPALPRQNVLPRPKGRLGDDLLNPPEKEITRLFSLTEPPSEIGRILAAVGDDSEGYQQFDADEDVMYVSPEDEIPPNEPNHDLPLTLVLTYNRSTKMLGLWHAKYVGGLPLSGQLDSQRRASFPPGSPTPVPHPLLRESFGGSLRPPRNRPADQTEEEQLASQLDPDFDARRGESRRISSLLSRADLSTSFDRSAFQNLATNRVTSFARTVSISGLSQHQSSVLSDDDITLPDEDSYPTDSGYDDDDPTSSLKTELVLHKFGQTKVMKAGDDPKGWKVFTIRSSRIPHSDSDRYQYRLFVHILLPQPYHHIQLEVSVSRESFTAAPFKMQLSDPFCPVPTLEGREDILNTVDMTQVSDGPISRLVFLRQAKGQQGLSLTLFAPWASSLAVHLPLSALPLTISGLAHPGLHGTFVMKGRNSQLHKASVKLCPVAQAVRDVIELCMLTFPGWMGEWFLTTWWNRLHARPHDQYAEWNALVITIFSLALSLELQTSRSVLTTMNKRTMPKAAPKSTPRATPKPNAAPKMKAAQSVDAANLPSASVTAWAVESGPHTQHTSPAWTTTPEWAWANEDSAPTVELAKLKEEHPHVAAAHEFISSPAAADLLHPLESVREDVRTACSRMVTVLHLLREEYKLNVASPAPTGQVIGDLAPVLAQLGRWLDWPGWGFRGYYALEIRPNTKHLFEDRALPALKGRTPVSSEPLSLYQWLYDAITRKFPTLLSNILSATLYMLPASDPVYDVYFARTTALSKFLSRGRILQQPYYEQVEFMVKCGITIRMIDTFPEALKAIMMTPIAASQANPPTTWSKELQLMVGREDLAQEGRPLVGASINSADEKMFEPDRFSVANLIFDQDKRLIEAQRMIEPMMVSKVYCFTDPNLGNAQAIDVQKAFVQLVAVRTFSMAPGKGMSYFQTRHPIVAEKLEIPGYNTTAVVKPMGITLSANKETYTEENCSWAWFHAGVAAGLEISRDAQSIDTSWISMNRPDEPTNRHAGLILALGLTGHLRKMAKWLLFRYLTSKHTMTNIGLLLGVAASHIGTMDQLVTRILSVHLTCMLPIGSASLNLAPVSQTASLMGTGLVYYNTSHRRMTEITLSEIENVNDGSGSPDLIRDECYRLAAGFAMGLINLGKGNDLKGLYDMNIAERLLAVAVGPRPVKHVHVLDRATAGATIALALTFLKTNDKVVARKVAVPEARAQFQYIRPDILLLRTVAHHLIMWDNIKADGAWIKSNMPAVFKTDIGKIRSLNSRHLPLFNILTGLLWAISLKHAGSGNQEVRDVVVKYLDAFMRICNLPIVGYDASLTFTTARNCQDLVALAAATIMAGTGDLVVMRRLRSLHGSRIKPETTYGTHLAAHMAMGVLFVGSGQYTFGTSNLAIASLLCAFYPLFPADMSDNRAHLQAFRHMWVLAAEQRCIVVREIDTNRAIHFPLRILMRDGTVKDVRAPCLIPEFSNIARISTTSREHWHITIDFDNAARLANFCQHPTLYVRRRPAVYDIFRSPFARSLAMSHDRELSTARRSPWEWVFKQGSFGGVDMDEIDFVLPKDKRGRVHNLDTRGSAADQRLILAQGVRSVDRDRLWNLRILFSWTDAQVKRGQDFFWLRRELVDDLRRVVEMRRTAALGGS</sequence>
<dbReference type="InterPro" id="IPR049255">
    <property type="entry name" value="Apc1_N"/>
</dbReference>
<keyword evidence="3" id="KW-0498">Mitosis</keyword>
<dbReference type="Gene3D" id="1.25.10.10">
    <property type="entry name" value="Leucine-rich Repeat Variant"/>
    <property type="match status" value="3"/>
</dbReference>
<name>A0A6G1HW92_9PEZI</name>
<feature type="region of interest" description="Disordered" evidence="5">
    <location>
        <begin position="164"/>
        <end position="187"/>
    </location>
</feature>
<evidence type="ECO:0000259" key="6">
    <source>
        <dbReference type="Pfam" id="PF12859"/>
    </source>
</evidence>
<feature type="domain" description="Anaphase-promoting complex subunit 1 N-terminal" evidence="6">
    <location>
        <begin position="30"/>
        <end position="168"/>
    </location>
</feature>
<evidence type="ECO:0000256" key="5">
    <source>
        <dbReference type="SAM" id="MobiDB-lite"/>
    </source>
</evidence>
<dbReference type="GO" id="GO:0051301">
    <property type="term" value="P:cell division"/>
    <property type="evidence" value="ECO:0007669"/>
    <property type="project" value="UniProtKB-KW"/>
</dbReference>
<evidence type="ECO:0000256" key="1">
    <source>
        <dbReference type="ARBA" id="ARBA00010547"/>
    </source>
</evidence>
<dbReference type="OrthoDB" id="26401at2759"/>
<feature type="domain" description="Anaphase-promoting complex subunit 1 N-terminal" evidence="6">
    <location>
        <begin position="191"/>
        <end position="648"/>
    </location>
</feature>
<dbReference type="EMBL" id="ML996696">
    <property type="protein sequence ID" value="KAF2400136.1"/>
    <property type="molecule type" value="Genomic_DNA"/>
</dbReference>
<dbReference type="GO" id="GO:0005680">
    <property type="term" value="C:anaphase-promoting complex"/>
    <property type="evidence" value="ECO:0007669"/>
    <property type="project" value="InterPro"/>
</dbReference>
<gene>
    <name evidence="7" type="ORF">EJ06DRAFT_582689</name>
</gene>
<organism evidence="7 8">
    <name type="scientific">Trichodelitschia bisporula</name>
    <dbReference type="NCBI Taxonomy" id="703511"/>
    <lineage>
        <taxon>Eukaryota</taxon>
        <taxon>Fungi</taxon>
        <taxon>Dikarya</taxon>
        <taxon>Ascomycota</taxon>
        <taxon>Pezizomycotina</taxon>
        <taxon>Dothideomycetes</taxon>
        <taxon>Dothideomycetes incertae sedis</taxon>
        <taxon>Phaeotrichales</taxon>
        <taxon>Phaeotrichaceae</taxon>
        <taxon>Trichodelitschia</taxon>
    </lineage>
</organism>
<dbReference type="PANTHER" id="PTHR12827">
    <property type="entry name" value="MEIOTIC CHECKPOINT REGULATOR TSG24 FAMILY MEMBER"/>
    <property type="match status" value="1"/>
</dbReference>
<dbReference type="Pfam" id="PF12859">
    <property type="entry name" value="ANAPC1"/>
    <property type="match status" value="2"/>
</dbReference>
<accession>A0A6G1HW92</accession>
<feature type="compositionally biased region" description="Acidic residues" evidence="5">
    <location>
        <begin position="392"/>
        <end position="415"/>
    </location>
</feature>
<feature type="region of interest" description="Disordered" evidence="5">
    <location>
        <begin position="284"/>
        <end position="340"/>
    </location>
</feature>
<dbReference type="Proteomes" id="UP000799640">
    <property type="component" value="Unassembled WGS sequence"/>
</dbReference>
<dbReference type="InterPro" id="IPR024990">
    <property type="entry name" value="Apc1"/>
</dbReference>
<reference evidence="7" key="1">
    <citation type="journal article" date="2020" name="Stud. Mycol.">
        <title>101 Dothideomycetes genomes: a test case for predicting lifestyles and emergence of pathogens.</title>
        <authorList>
            <person name="Haridas S."/>
            <person name="Albert R."/>
            <person name="Binder M."/>
            <person name="Bloem J."/>
            <person name="Labutti K."/>
            <person name="Salamov A."/>
            <person name="Andreopoulos B."/>
            <person name="Baker S."/>
            <person name="Barry K."/>
            <person name="Bills G."/>
            <person name="Bluhm B."/>
            <person name="Cannon C."/>
            <person name="Castanera R."/>
            <person name="Culley D."/>
            <person name="Daum C."/>
            <person name="Ezra D."/>
            <person name="Gonzalez J."/>
            <person name="Henrissat B."/>
            <person name="Kuo A."/>
            <person name="Liang C."/>
            <person name="Lipzen A."/>
            <person name="Lutzoni F."/>
            <person name="Magnuson J."/>
            <person name="Mondo S."/>
            <person name="Nolan M."/>
            <person name="Ohm R."/>
            <person name="Pangilinan J."/>
            <person name="Park H.-J."/>
            <person name="Ramirez L."/>
            <person name="Alfaro M."/>
            <person name="Sun H."/>
            <person name="Tritt A."/>
            <person name="Yoshinaga Y."/>
            <person name="Zwiers L.-H."/>
            <person name="Turgeon B."/>
            <person name="Goodwin S."/>
            <person name="Spatafora J."/>
            <person name="Crous P."/>
            <person name="Grigoriev I."/>
        </authorList>
    </citation>
    <scope>NUCLEOTIDE SEQUENCE</scope>
    <source>
        <strain evidence="7">CBS 262.69</strain>
    </source>
</reference>
<feature type="region of interest" description="Disordered" evidence="5">
    <location>
        <begin position="670"/>
        <end position="690"/>
    </location>
</feature>
<protein>
    <recommendedName>
        <fullName evidence="6">Anaphase-promoting complex subunit 1 N-terminal domain-containing protein</fullName>
    </recommendedName>
</protein>
<dbReference type="GO" id="GO:0007091">
    <property type="term" value="P:metaphase/anaphase transition of mitotic cell cycle"/>
    <property type="evidence" value="ECO:0007669"/>
    <property type="project" value="TreeGrafter"/>
</dbReference>
<comment type="similarity">
    <text evidence="1">Belongs to the APC1 family.</text>
</comment>
<evidence type="ECO:0000256" key="2">
    <source>
        <dbReference type="ARBA" id="ARBA00022618"/>
    </source>
</evidence>
<dbReference type="GO" id="GO:0070979">
    <property type="term" value="P:protein K11-linked ubiquitination"/>
    <property type="evidence" value="ECO:0007669"/>
    <property type="project" value="TreeGrafter"/>
</dbReference>
<evidence type="ECO:0000313" key="8">
    <source>
        <dbReference type="Proteomes" id="UP000799640"/>
    </source>
</evidence>
<evidence type="ECO:0000256" key="4">
    <source>
        <dbReference type="ARBA" id="ARBA00023306"/>
    </source>
</evidence>
<evidence type="ECO:0000256" key="3">
    <source>
        <dbReference type="ARBA" id="ARBA00022776"/>
    </source>
</evidence>
<keyword evidence="4" id="KW-0131">Cell cycle</keyword>